<dbReference type="Pfam" id="PF06022">
    <property type="entry name" value="Cir_Bir_Yir"/>
    <property type="match status" value="1"/>
</dbReference>
<dbReference type="EMBL" id="FMIN01000099">
    <property type="protein sequence ID" value="SCL84956.1"/>
    <property type="molecule type" value="Genomic_DNA"/>
</dbReference>
<feature type="non-terminal residue" evidence="2">
    <location>
        <position position="464"/>
    </location>
</feature>
<gene>
    <name evidence="2" type="ORF">PCHDS_000503200</name>
</gene>
<sequence length="464" mass="51190">MDKHKLMCEFLIEADSYFNGKNVKTNEINKHITIKSYCYNDDCKTNEDSINALTAYIIKEFKTSIKKDEYNKYDECFLMWLSDKLLKMYYDSRGKNVRKGFVYLITLNQAYEKYLKKNKVKLDYWDLFGHINGLKDANLIYMAEFYKLLNIICKTITDYETNGAGSKKLSKYSVDCLNQYITLYMNISECKSYLKLLNKLKGIYDDFRNYAIEENGSKNNLATNLKKLTKANGEEMNAVRGFISYKFSKKKCNSLDKKNTNPKKPDKSSLQPSNQQKGGQKETPPPQKSETKEPKLQSPPEPAPAPPSPKEPQPETQQSSSTTSPEDPPAKLELPSSSQESQKTGKSDQNEPKDSGKETGGSKSEIKGPEVGNEKKNGGDKEPGNPSGGEGSQVNEGDRPNSESGGTHTEKGGPEGGSGGDQGSPGSGTRDTSNAQDGQISNDTQGDANTIQQGTSGGSGGGKD</sequence>
<feature type="compositionally biased region" description="Low complexity" evidence="1">
    <location>
        <begin position="314"/>
        <end position="325"/>
    </location>
</feature>
<dbReference type="AlphaFoldDB" id="A0A1C6WDY8"/>
<feature type="compositionally biased region" description="Basic and acidic residues" evidence="1">
    <location>
        <begin position="343"/>
        <end position="357"/>
    </location>
</feature>
<feature type="compositionally biased region" description="Gly residues" evidence="1">
    <location>
        <begin position="455"/>
        <end position="464"/>
    </location>
</feature>
<feature type="compositionally biased region" description="Basic and acidic residues" evidence="1">
    <location>
        <begin position="253"/>
        <end position="267"/>
    </location>
</feature>
<dbReference type="InterPro" id="IPR006477">
    <property type="entry name" value="Yir_bir_cir"/>
</dbReference>
<evidence type="ECO:0000256" key="1">
    <source>
        <dbReference type="SAM" id="MobiDB-lite"/>
    </source>
</evidence>
<feature type="compositionally biased region" description="Polar residues" evidence="1">
    <location>
        <begin position="429"/>
        <end position="453"/>
    </location>
</feature>
<proteinExistence type="predicted"/>
<feature type="compositionally biased region" description="Pro residues" evidence="1">
    <location>
        <begin position="297"/>
        <end position="311"/>
    </location>
</feature>
<evidence type="ECO:0000313" key="2">
    <source>
        <dbReference type="EMBL" id="SCL84956.1"/>
    </source>
</evidence>
<name>A0A1C6WDY8_PLACE</name>
<feature type="region of interest" description="Disordered" evidence="1">
    <location>
        <begin position="253"/>
        <end position="464"/>
    </location>
</feature>
<organism evidence="2">
    <name type="scientific">Plasmodium chabaudi adami</name>
    <dbReference type="NCBI Taxonomy" id="5826"/>
    <lineage>
        <taxon>Eukaryota</taxon>
        <taxon>Sar</taxon>
        <taxon>Alveolata</taxon>
        <taxon>Apicomplexa</taxon>
        <taxon>Aconoidasida</taxon>
        <taxon>Haemosporida</taxon>
        <taxon>Plasmodiidae</taxon>
        <taxon>Plasmodium</taxon>
        <taxon>Plasmodium (Vinckeia)</taxon>
    </lineage>
</organism>
<protein>
    <submittedName>
        <fullName evidence="2">Plasmodium variant antigen protein Cir/Yir/Bir, putative</fullName>
    </submittedName>
</protein>
<feature type="compositionally biased region" description="Basic and acidic residues" evidence="1">
    <location>
        <begin position="364"/>
        <end position="383"/>
    </location>
</feature>
<accession>A0A1C6WDY8</accession>
<reference evidence="2" key="1">
    <citation type="submission" date="2016-08" db="EMBL/GenBank/DDBJ databases">
        <authorList>
            <consortium name="Pathogen Informatics"/>
        </authorList>
    </citation>
    <scope>NUCLEOTIDE SEQUENCE</scope>
    <source>
        <strain evidence="2">DS</strain>
    </source>
</reference>
<feature type="compositionally biased region" description="Gly residues" evidence="1">
    <location>
        <begin position="414"/>
        <end position="426"/>
    </location>
</feature>
<dbReference type="Proteomes" id="UP000507536">
    <property type="component" value="Unassembled WGS sequence"/>
</dbReference>